<organism evidence="2">
    <name type="scientific">Zea mays</name>
    <name type="common">Maize</name>
    <dbReference type="NCBI Taxonomy" id="4577"/>
    <lineage>
        <taxon>Eukaryota</taxon>
        <taxon>Viridiplantae</taxon>
        <taxon>Streptophyta</taxon>
        <taxon>Embryophyta</taxon>
        <taxon>Tracheophyta</taxon>
        <taxon>Spermatophyta</taxon>
        <taxon>Magnoliopsida</taxon>
        <taxon>Liliopsida</taxon>
        <taxon>Poales</taxon>
        <taxon>Poaceae</taxon>
        <taxon>PACMAD clade</taxon>
        <taxon>Panicoideae</taxon>
        <taxon>Andropogonodae</taxon>
        <taxon>Andropogoneae</taxon>
        <taxon>Tripsacinae</taxon>
        <taxon>Zea</taxon>
    </lineage>
</organism>
<feature type="compositionally biased region" description="Basic and acidic residues" evidence="1">
    <location>
        <begin position="10"/>
        <end position="19"/>
    </location>
</feature>
<dbReference type="ExpressionAtlas" id="A0A1D6E4G2">
    <property type="expression patterns" value="baseline and differential"/>
</dbReference>
<accession>A0A1D6E4G2</accession>
<reference evidence="2" key="1">
    <citation type="submission" date="2015-12" db="EMBL/GenBank/DDBJ databases">
        <title>Update maize B73 reference genome by single molecule sequencing technologies.</title>
        <authorList>
            <consortium name="Maize Genome Sequencing Project"/>
            <person name="Ware D."/>
        </authorList>
    </citation>
    <scope>NUCLEOTIDE SEQUENCE [LARGE SCALE GENOMIC DNA]</scope>
    <source>
        <tissue evidence="2">Seedling</tissue>
    </source>
</reference>
<feature type="region of interest" description="Disordered" evidence="1">
    <location>
        <begin position="235"/>
        <end position="260"/>
    </location>
</feature>
<dbReference type="EMBL" id="CM007648">
    <property type="protein sequence ID" value="ONM15396.1"/>
    <property type="molecule type" value="Genomic_DNA"/>
</dbReference>
<feature type="region of interest" description="Disordered" evidence="1">
    <location>
        <begin position="1"/>
        <end position="98"/>
    </location>
</feature>
<evidence type="ECO:0000256" key="1">
    <source>
        <dbReference type="SAM" id="MobiDB-lite"/>
    </source>
</evidence>
<sequence length="294" mass="31950">MPSYAHHHSSPLDDTRMDALKCNNNSAPPEETAEDADAAGALVEKDGFSVEDLLDLEEFGEPDKDGAEPEDDDAPPVPAAAEERSKDDSQPLSVVTYDLPSPPPIVRFVLAVPSSGLVPVRWAGGRRGLLRPPPAAAAVEEVQARRQGQQAQAQEARAQAEAPPYQLVRRRRGRVAARAERPPLQPLWRAEDPAVARGARGRKDAVQCVRRPLQVGPAPARVPPGVQPHLREQHPLQLPSQGPRDAPQEGGRHGRHRRAGRGVVLSCTRCQQGRWPPSGGCTFFFLAIMALYRT</sequence>
<dbReference type="AlphaFoldDB" id="A0A1D6E4G2"/>
<name>A0A1D6E4G2_MAIZE</name>
<gene>
    <name evidence="2" type="ORF">ZEAMMB73_Zm00001d002811</name>
</gene>
<proteinExistence type="predicted"/>
<evidence type="ECO:0000313" key="2">
    <source>
        <dbReference type="EMBL" id="ONM15396.1"/>
    </source>
</evidence>
<protein>
    <submittedName>
        <fullName evidence="2">GATA zinc finger family protein</fullName>
    </submittedName>
</protein>